<reference evidence="4 5" key="1">
    <citation type="submission" date="2017-06" db="EMBL/GenBank/DDBJ databases">
        <title>Neisseria chenwenguii sp. nov., isolated from the intestinal contents of Tibetan Plateau Pika in Yushu, Qinghai Province, China.</title>
        <authorList>
            <person name="Zhang G."/>
        </authorList>
    </citation>
    <scope>NUCLEOTIDE SEQUENCE [LARGE SCALE GENOMIC DNA]</scope>
    <source>
        <strain evidence="4 5">10023</strain>
    </source>
</reference>
<dbReference type="InterPro" id="IPR036765">
    <property type="entry name" value="ZipA_FtsZ-bd_C_sf"/>
</dbReference>
<evidence type="ECO:0000313" key="5">
    <source>
        <dbReference type="Proteomes" id="UP000198238"/>
    </source>
</evidence>
<proteinExistence type="inferred from homology"/>
<comment type="similarity">
    <text evidence="1">Belongs to the ZipA family.</text>
</comment>
<gene>
    <name evidence="4" type="ORF">BG910_08805</name>
</gene>
<dbReference type="GO" id="GO:0005886">
    <property type="term" value="C:plasma membrane"/>
    <property type="evidence" value="ECO:0007669"/>
    <property type="project" value="UniProtKB-SubCell"/>
</dbReference>
<accession>A0A220S2W6</accession>
<evidence type="ECO:0000256" key="1">
    <source>
        <dbReference type="RuleBase" id="RU003612"/>
    </source>
</evidence>
<keyword evidence="2" id="KW-0997">Cell inner membrane</keyword>
<dbReference type="GO" id="GO:0090529">
    <property type="term" value="P:cell septum assembly"/>
    <property type="evidence" value="ECO:0007669"/>
    <property type="project" value="InterPro"/>
</dbReference>
<dbReference type="SMART" id="SM00771">
    <property type="entry name" value="ZipA_C"/>
    <property type="match status" value="1"/>
</dbReference>
<keyword evidence="2" id="KW-1003">Cell membrane</keyword>
<dbReference type="Proteomes" id="UP000198238">
    <property type="component" value="Chromosome"/>
</dbReference>
<evidence type="ECO:0000313" key="4">
    <source>
        <dbReference type="EMBL" id="ASK27824.1"/>
    </source>
</evidence>
<dbReference type="AlphaFoldDB" id="A0A220S2W6"/>
<keyword evidence="2" id="KW-0812">Transmembrane</keyword>
<organism evidence="4 5">
    <name type="scientific">Neisseria chenwenguii</name>
    <dbReference type="NCBI Taxonomy" id="1853278"/>
    <lineage>
        <taxon>Bacteria</taxon>
        <taxon>Pseudomonadati</taxon>
        <taxon>Pseudomonadota</taxon>
        <taxon>Betaproteobacteria</taxon>
        <taxon>Neisseriales</taxon>
        <taxon>Neisseriaceae</taxon>
        <taxon>Neisseria</taxon>
    </lineage>
</organism>
<protein>
    <recommendedName>
        <fullName evidence="1">Cell division protein ZipA</fullName>
    </recommendedName>
</protein>
<keyword evidence="2" id="KW-0472">Membrane</keyword>
<feature type="domain" description="ZipA C-terminal FtsZ-binding" evidence="3">
    <location>
        <begin position="271"/>
        <end position="395"/>
    </location>
</feature>
<dbReference type="Gene3D" id="3.30.1400.10">
    <property type="entry name" value="ZipA, C-terminal FtsZ-binding domain"/>
    <property type="match status" value="1"/>
</dbReference>
<keyword evidence="1 4" id="KW-0132">Cell division</keyword>
<dbReference type="InterPro" id="IPR007449">
    <property type="entry name" value="ZipA_FtsZ-bd_C"/>
</dbReference>
<comment type="subcellular location">
    <subcellularLocation>
        <location evidence="2">Cell inner membrane</location>
        <topology evidence="2">Single-pass type I membrane protein</topology>
    </subcellularLocation>
</comment>
<dbReference type="RefSeq" id="WP_089036519.1">
    <property type="nucleotide sequence ID" value="NZ_CP022278.1"/>
</dbReference>
<evidence type="ECO:0000256" key="2">
    <source>
        <dbReference type="RuleBase" id="RU003613"/>
    </source>
</evidence>
<dbReference type="SUPFAM" id="SSF64383">
    <property type="entry name" value="Cell-division protein ZipA, C-terminal domain"/>
    <property type="match status" value="1"/>
</dbReference>
<keyword evidence="1" id="KW-0131">Cell cycle</keyword>
<dbReference type="Pfam" id="PF04354">
    <property type="entry name" value="ZipA_C"/>
    <property type="match status" value="1"/>
</dbReference>
<comment type="function">
    <text evidence="1">Essential cell division protein that stabilizes the FtsZ protofilaments by cross-linking them and that serves as a cytoplasmic membrane anchor for the Z ring. Also required for the recruitment to the septal ring of downstream cell division proteins.</text>
</comment>
<dbReference type="EMBL" id="CP022278">
    <property type="protein sequence ID" value="ASK27824.1"/>
    <property type="molecule type" value="Genomic_DNA"/>
</dbReference>
<name>A0A220S2W6_9NEIS</name>
<sequence>MIFIVLGLAVILAVVAYNMYQENQYRKQVREQFGHADKDALLASKTSHVRDSGKGMFLKKAKPQDEAMRNLEAQDEVFAAKAKLAQPAAVQTDVELAVEDDFGDEPVEHTVVGLNNEITTQSAEKPAAAPAVTPTAAPAASQPLVSLAELAQVELPWFDPRFDYMAYIALNEAQEMHALPRLSNRHRYQIIGCTMDDRFQAAEPIPGVYYQGFVVGLQAVSRNGLASGEDLEYFNAQVDTFAQLIGGKVRHTDLDAFTEVAQALDEFCVRVDQTIAIHLVSRSNVSGTELHSAVESVGFQLGEDGLFHFADNNGNVIFSISTLDNSPFTAALLSHQNYRGFSMLFDIPYVPAGEKTFDRFMDLAVKLSGQLSLDLVNDKMEEVSTQWLKDVRSYVLARQEEMLKVGIKPGSKQARRLFS</sequence>
<keyword evidence="5" id="KW-1185">Reference proteome</keyword>
<dbReference type="KEGG" id="nei:BG910_08805"/>
<evidence type="ECO:0000259" key="3">
    <source>
        <dbReference type="SMART" id="SM00771"/>
    </source>
</evidence>